<reference evidence="1" key="1">
    <citation type="submission" date="2014-09" db="EMBL/GenBank/DDBJ databases">
        <authorList>
            <person name="Magalhaes I.L.F."/>
            <person name="Oliveira U."/>
            <person name="Santos F.R."/>
            <person name="Vidigal T.H.D.A."/>
            <person name="Brescovit A.D."/>
            <person name="Santos A.J."/>
        </authorList>
    </citation>
    <scope>NUCLEOTIDE SEQUENCE</scope>
    <source>
        <tissue evidence="1">Shoot tissue taken approximately 20 cm above the soil surface</tissue>
    </source>
</reference>
<accession>A0A0A9CHA7</accession>
<sequence>MICAMCSVWLSSC</sequence>
<reference evidence="1" key="2">
    <citation type="journal article" date="2015" name="Data Brief">
        <title>Shoot transcriptome of the giant reed, Arundo donax.</title>
        <authorList>
            <person name="Barrero R.A."/>
            <person name="Guerrero F.D."/>
            <person name="Moolhuijzen P."/>
            <person name="Goolsby J.A."/>
            <person name="Tidwell J."/>
            <person name="Bellgard S.E."/>
            <person name="Bellgard M.I."/>
        </authorList>
    </citation>
    <scope>NUCLEOTIDE SEQUENCE</scope>
    <source>
        <tissue evidence="1">Shoot tissue taken approximately 20 cm above the soil surface</tissue>
    </source>
</reference>
<name>A0A0A9CHA7_ARUDO</name>
<evidence type="ECO:0000313" key="1">
    <source>
        <dbReference type="EMBL" id="JAD70902.1"/>
    </source>
</evidence>
<proteinExistence type="predicted"/>
<organism evidence="1">
    <name type="scientific">Arundo donax</name>
    <name type="common">Giant reed</name>
    <name type="synonym">Donax arundinaceus</name>
    <dbReference type="NCBI Taxonomy" id="35708"/>
    <lineage>
        <taxon>Eukaryota</taxon>
        <taxon>Viridiplantae</taxon>
        <taxon>Streptophyta</taxon>
        <taxon>Embryophyta</taxon>
        <taxon>Tracheophyta</taxon>
        <taxon>Spermatophyta</taxon>
        <taxon>Magnoliopsida</taxon>
        <taxon>Liliopsida</taxon>
        <taxon>Poales</taxon>
        <taxon>Poaceae</taxon>
        <taxon>PACMAD clade</taxon>
        <taxon>Arundinoideae</taxon>
        <taxon>Arundineae</taxon>
        <taxon>Arundo</taxon>
    </lineage>
</organism>
<protein>
    <submittedName>
        <fullName evidence="1">Uncharacterized protein</fullName>
    </submittedName>
</protein>
<dbReference type="EMBL" id="GBRH01226993">
    <property type="protein sequence ID" value="JAD70902.1"/>
    <property type="molecule type" value="Transcribed_RNA"/>
</dbReference>